<dbReference type="Gene3D" id="2.60.120.680">
    <property type="entry name" value="GOLD domain"/>
    <property type="match status" value="1"/>
</dbReference>
<dbReference type="PROSITE" id="PS50191">
    <property type="entry name" value="CRAL_TRIO"/>
    <property type="match status" value="1"/>
</dbReference>
<reference evidence="13" key="2">
    <citation type="submission" date="2025-08" db="UniProtKB">
        <authorList>
            <consortium name="RefSeq"/>
        </authorList>
    </citation>
    <scope>IDENTIFICATION</scope>
    <source>
        <tissue evidence="13">Young leaves</tissue>
    </source>
</reference>
<dbReference type="GO" id="GO:0051301">
    <property type="term" value="P:cell division"/>
    <property type="evidence" value="ECO:0007669"/>
    <property type="project" value="UniProtKB-KW"/>
</dbReference>
<dbReference type="SUPFAM" id="SSF52087">
    <property type="entry name" value="CRAL/TRIO domain"/>
    <property type="match status" value="1"/>
</dbReference>
<dbReference type="SUPFAM" id="SSF101576">
    <property type="entry name" value="Supernatant protein factor (SPF), C-terminal domain"/>
    <property type="match status" value="1"/>
</dbReference>
<evidence type="ECO:0000256" key="9">
    <source>
        <dbReference type="ARBA" id="ARBA00023306"/>
    </source>
</evidence>
<comment type="similarity">
    <text evidence="3">Belongs to the patellin family.</text>
</comment>
<dbReference type="GO" id="GO:0071365">
    <property type="term" value="P:cellular response to auxin stimulus"/>
    <property type="evidence" value="ECO:0007669"/>
    <property type="project" value="UniProtKB-ARBA"/>
</dbReference>
<evidence type="ECO:0000256" key="7">
    <source>
        <dbReference type="ARBA" id="ARBA00023121"/>
    </source>
</evidence>
<evidence type="ECO:0000256" key="3">
    <source>
        <dbReference type="ARBA" id="ARBA00007155"/>
    </source>
</evidence>
<dbReference type="InterPro" id="IPR044834">
    <property type="entry name" value="PATL"/>
</dbReference>
<keyword evidence="4" id="KW-0813">Transport</keyword>
<reference evidence="12" key="1">
    <citation type="journal article" date="2019" name="Toxins">
        <title>Detection of Abrin-Like and Prepropulchellin-Like Toxin Genes and Transcripts Using Whole Genome Sequencing and Full-Length Transcript Sequencing of Abrus precatorius.</title>
        <authorList>
            <person name="Hovde B.T."/>
            <person name="Daligault H.E."/>
            <person name="Hanschen E.R."/>
            <person name="Kunde Y.A."/>
            <person name="Johnson M.B."/>
            <person name="Starkenburg S.R."/>
            <person name="Johnson S.L."/>
        </authorList>
    </citation>
    <scope>NUCLEOTIDE SEQUENCE [LARGE SCALE GENOMIC DNA]</scope>
</reference>
<dbReference type="InterPro" id="IPR036273">
    <property type="entry name" value="CRAL/TRIO_N_dom_sf"/>
</dbReference>
<evidence type="ECO:0000313" key="12">
    <source>
        <dbReference type="Proteomes" id="UP000694853"/>
    </source>
</evidence>
<dbReference type="SMART" id="SM00516">
    <property type="entry name" value="SEC14"/>
    <property type="match status" value="1"/>
</dbReference>
<proteinExistence type="inferred from homology"/>
<feature type="domain" description="GOLD" evidence="11">
    <location>
        <begin position="298"/>
        <end position="432"/>
    </location>
</feature>
<feature type="domain" description="CRAL-TRIO" evidence="10">
    <location>
        <begin position="148"/>
        <end position="322"/>
    </location>
</feature>
<dbReference type="AlphaFoldDB" id="A0A8B8JU89"/>
<dbReference type="FunFam" id="3.40.525.10:FF:000022">
    <property type="entry name" value="SEC14 cytosolic factor family protein"/>
    <property type="match status" value="1"/>
</dbReference>
<dbReference type="KEGG" id="aprc:113849388"/>
<dbReference type="GO" id="GO:0008289">
    <property type="term" value="F:lipid binding"/>
    <property type="evidence" value="ECO:0007669"/>
    <property type="project" value="UniProtKB-KW"/>
</dbReference>
<dbReference type="InterPro" id="IPR009038">
    <property type="entry name" value="GOLD_dom"/>
</dbReference>
<keyword evidence="7" id="KW-0446">Lipid-binding</keyword>
<keyword evidence="9" id="KW-0131">Cell cycle</keyword>
<dbReference type="SMART" id="SM01100">
    <property type="entry name" value="CRAL_TRIO_N"/>
    <property type="match status" value="1"/>
</dbReference>
<dbReference type="Pfam" id="PF00650">
    <property type="entry name" value="CRAL_TRIO"/>
    <property type="match status" value="1"/>
</dbReference>
<dbReference type="OrthoDB" id="75724at2759"/>
<dbReference type="InterPro" id="IPR056794">
    <property type="entry name" value="PATL1-6_C_GOLD"/>
</dbReference>
<keyword evidence="5" id="KW-0963">Cytoplasm</keyword>
<evidence type="ECO:0000256" key="2">
    <source>
        <dbReference type="ARBA" id="ARBA00004496"/>
    </source>
</evidence>
<keyword evidence="12" id="KW-1185">Reference proteome</keyword>
<dbReference type="GO" id="GO:1901703">
    <property type="term" value="P:protein localization involved in auxin polar transport"/>
    <property type="evidence" value="ECO:0007669"/>
    <property type="project" value="UniProtKB-ARBA"/>
</dbReference>
<dbReference type="FunFam" id="1.10.8.20:FF:000008">
    <property type="entry name" value="SEC14 cytosolic factor family protein"/>
    <property type="match status" value="1"/>
</dbReference>
<dbReference type="PANTHER" id="PTHR45932">
    <property type="entry name" value="PATELLIN-1"/>
    <property type="match status" value="1"/>
</dbReference>
<dbReference type="PROSITE" id="PS50866">
    <property type="entry name" value="GOLD"/>
    <property type="match status" value="1"/>
</dbReference>
<sequence length="436" mass="49275">MQRFHLGLSQNLPLMMDSASSHLSLQNPKTPFQDPPEASPKPYKKGFVATLMGASTPSFKEDNYFVSLLKSSEKKALQELKDKLKASFDEAPSDASMWGIPLLGGDDKADVVLLKFLRARDFRVGDALNMLLKCLAWRKEFGADSILEEDLGFKELEGVIAYMQGYDREGHPVCYNAYGVFRDKDMYERVFGDEEKLKKFLRWRVQVLERGIKLLHFKPGGVNSLIQVTDLKDMPKRELRVASNQILSLFQDNYPEMVARKIFINVPWYFSMLYSMFSPFLTQRTKSKFVISKEGNAAETLYKFMRPEDIPVQYGGLNRPSDLQNGPPKPASEFTVKGGERVNIQIEGIEAGATITWDIVVGGWDLEYSAEFVPNAQGSYTIAVEKPRKIGSSEEAIHNSFTSKESGKMVLSVDNTASRRKKVAAYRYVVRKSSTT</sequence>
<dbReference type="Proteomes" id="UP000694853">
    <property type="component" value="Unplaced"/>
</dbReference>
<evidence type="ECO:0000256" key="6">
    <source>
        <dbReference type="ARBA" id="ARBA00022618"/>
    </source>
</evidence>
<protein>
    <submittedName>
        <fullName evidence="13">Patellin-6-like</fullName>
    </submittedName>
</protein>
<dbReference type="InterPro" id="IPR036865">
    <property type="entry name" value="CRAL-TRIO_dom_sf"/>
</dbReference>
<organism evidence="12 13">
    <name type="scientific">Abrus precatorius</name>
    <name type="common">Indian licorice</name>
    <name type="synonym">Glycine abrus</name>
    <dbReference type="NCBI Taxonomy" id="3816"/>
    <lineage>
        <taxon>Eukaryota</taxon>
        <taxon>Viridiplantae</taxon>
        <taxon>Streptophyta</taxon>
        <taxon>Embryophyta</taxon>
        <taxon>Tracheophyta</taxon>
        <taxon>Spermatophyta</taxon>
        <taxon>Magnoliopsida</taxon>
        <taxon>eudicotyledons</taxon>
        <taxon>Gunneridae</taxon>
        <taxon>Pentapetalae</taxon>
        <taxon>rosids</taxon>
        <taxon>fabids</taxon>
        <taxon>Fabales</taxon>
        <taxon>Fabaceae</taxon>
        <taxon>Papilionoideae</taxon>
        <taxon>50 kb inversion clade</taxon>
        <taxon>NPAAA clade</taxon>
        <taxon>indigoferoid/millettioid clade</taxon>
        <taxon>Abreae</taxon>
        <taxon>Abrus</taxon>
    </lineage>
</organism>
<evidence type="ECO:0000256" key="4">
    <source>
        <dbReference type="ARBA" id="ARBA00022448"/>
    </source>
</evidence>
<dbReference type="InterPro" id="IPR001251">
    <property type="entry name" value="CRAL-TRIO_dom"/>
</dbReference>
<dbReference type="Pfam" id="PF03765">
    <property type="entry name" value="CRAL_TRIO_N"/>
    <property type="match status" value="1"/>
</dbReference>
<dbReference type="GO" id="GO:0016020">
    <property type="term" value="C:membrane"/>
    <property type="evidence" value="ECO:0007669"/>
    <property type="project" value="UniProtKB-SubCell"/>
</dbReference>
<dbReference type="RefSeq" id="XP_027335077.1">
    <property type="nucleotide sequence ID" value="XM_027479276.1"/>
</dbReference>
<accession>A0A8B8JU89</accession>
<dbReference type="InterPro" id="IPR036598">
    <property type="entry name" value="GOLD_dom_sf"/>
</dbReference>
<dbReference type="Pfam" id="PF25099">
    <property type="entry name" value="GOLD_PATL1_C"/>
    <property type="match status" value="1"/>
</dbReference>
<evidence type="ECO:0000256" key="5">
    <source>
        <dbReference type="ARBA" id="ARBA00022490"/>
    </source>
</evidence>
<keyword evidence="8" id="KW-0472">Membrane</keyword>
<dbReference type="PANTHER" id="PTHR45932:SF4">
    <property type="entry name" value="PATELLIN-6"/>
    <property type="match status" value="1"/>
</dbReference>
<keyword evidence="6" id="KW-0132">Cell division</keyword>
<evidence type="ECO:0000259" key="11">
    <source>
        <dbReference type="PROSITE" id="PS50866"/>
    </source>
</evidence>
<comment type="subcellular location">
    <subcellularLocation>
        <location evidence="2">Cytoplasm</location>
    </subcellularLocation>
    <subcellularLocation>
        <location evidence="1">Membrane</location>
        <topology evidence="1">Peripheral membrane protein</topology>
    </subcellularLocation>
</comment>
<gene>
    <name evidence="13" type="primary">LOC113849388</name>
</gene>
<dbReference type="GO" id="GO:0005737">
    <property type="term" value="C:cytoplasm"/>
    <property type="evidence" value="ECO:0007669"/>
    <property type="project" value="UniProtKB-SubCell"/>
</dbReference>
<dbReference type="GeneID" id="113849388"/>
<name>A0A8B8JU89_ABRPR</name>
<evidence type="ECO:0000313" key="13">
    <source>
        <dbReference type="RefSeq" id="XP_027335077.1"/>
    </source>
</evidence>
<dbReference type="CDD" id="cd00170">
    <property type="entry name" value="SEC14"/>
    <property type="match status" value="1"/>
</dbReference>
<evidence type="ECO:0000256" key="8">
    <source>
        <dbReference type="ARBA" id="ARBA00023136"/>
    </source>
</evidence>
<evidence type="ECO:0000259" key="10">
    <source>
        <dbReference type="PROSITE" id="PS50191"/>
    </source>
</evidence>
<dbReference type="InterPro" id="IPR011074">
    <property type="entry name" value="CRAL/TRIO_N_dom"/>
</dbReference>
<evidence type="ECO:0000256" key="1">
    <source>
        <dbReference type="ARBA" id="ARBA00004170"/>
    </source>
</evidence>
<dbReference type="SUPFAM" id="SSF46938">
    <property type="entry name" value="CRAL/TRIO N-terminal domain"/>
    <property type="match status" value="1"/>
</dbReference>
<dbReference type="Gene3D" id="3.40.525.10">
    <property type="entry name" value="CRAL-TRIO lipid binding domain"/>
    <property type="match status" value="1"/>
</dbReference>